<evidence type="ECO:0000313" key="11">
    <source>
        <dbReference type="Proteomes" id="UP000001362"/>
    </source>
</evidence>
<dbReference type="NCBIfam" id="TIGR00417">
    <property type="entry name" value="speE"/>
    <property type="match status" value="1"/>
</dbReference>
<comment type="function">
    <text evidence="5">Catalyzes the irreversible transfer of a propylamine group from the amino donor S-adenosylmethioninamine (decarboxy-AdoMet) to putrescine (1,4-diaminobutane) to yield spermidine.</text>
</comment>
<dbReference type="EMBL" id="CP001219">
    <property type="protein sequence ID" value="ACK79548.1"/>
    <property type="molecule type" value="Genomic_DNA"/>
</dbReference>
<dbReference type="STRING" id="243159.AFE_0156"/>
<evidence type="ECO:0000259" key="9">
    <source>
        <dbReference type="PROSITE" id="PS51006"/>
    </source>
</evidence>
<evidence type="ECO:0000313" key="10">
    <source>
        <dbReference type="EMBL" id="ACK79548.1"/>
    </source>
</evidence>
<protein>
    <recommendedName>
        <fullName evidence="5">Polyamine aminopropyltransferase</fullName>
    </recommendedName>
    <alternativeName>
        <fullName evidence="5">Putrescine aminopropyltransferase</fullName>
        <shortName evidence="5">PAPT</shortName>
    </alternativeName>
    <alternativeName>
        <fullName evidence="5">Spermidine synthase</fullName>
        <shortName evidence="5">SPDS</shortName>
        <shortName evidence="5">SPDSY</shortName>
        <ecNumber evidence="5">2.5.1.16</ecNumber>
    </alternativeName>
</protein>
<evidence type="ECO:0000256" key="3">
    <source>
        <dbReference type="ARBA" id="ARBA00023066"/>
    </source>
</evidence>
<gene>
    <name evidence="5 10" type="primary">speE</name>
    <name evidence="10" type="ordered locus">AFE_0156</name>
</gene>
<dbReference type="SUPFAM" id="SSF53335">
    <property type="entry name" value="S-adenosyl-L-methionine-dependent methyltransferases"/>
    <property type="match status" value="1"/>
</dbReference>
<feature type="binding site" evidence="5">
    <location>
        <position position="103"/>
    </location>
    <ligand>
        <name>spermidine</name>
        <dbReference type="ChEBI" id="CHEBI:57834"/>
    </ligand>
</feature>
<feature type="binding site" evidence="5">
    <location>
        <begin position="178"/>
        <end position="179"/>
    </location>
    <ligand>
        <name>S-methyl-5'-thioadenosine</name>
        <dbReference type="ChEBI" id="CHEBI:17509"/>
    </ligand>
</feature>
<dbReference type="PROSITE" id="PS51006">
    <property type="entry name" value="PABS_2"/>
    <property type="match status" value="1"/>
</dbReference>
<feature type="binding site" evidence="5">
    <location>
        <begin position="197"/>
        <end position="200"/>
    </location>
    <ligand>
        <name>spermidine</name>
        <dbReference type="ChEBI" id="CHEBI:57834"/>
    </ligand>
</feature>
<evidence type="ECO:0000256" key="6">
    <source>
        <dbReference type="PROSITE-ProRule" id="PRU00354"/>
    </source>
</evidence>
<comment type="pathway">
    <text evidence="5">Amine and polyamine biosynthesis; spermidine biosynthesis; spermidine from putrescine: step 1/1.</text>
</comment>
<dbReference type="KEGG" id="afr:AFE_0156"/>
<dbReference type="GO" id="GO:0005829">
    <property type="term" value="C:cytosol"/>
    <property type="evidence" value="ECO:0007669"/>
    <property type="project" value="TreeGrafter"/>
</dbReference>
<dbReference type="InterPro" id="IPR001045">
    <property type="entry name" value="Spermi_synthase"/>
</dbReference>
<dbReference type="PANTHER" id="PTHR11558:SF11">
    <property type="entry name" value="SPERMIDINE SYNTHASE"/>
    <property type="match status" value="1"/>
</dbReference>
<sequence>MTHSGNGWTGISGPPFSFARIFRRIPADTPPSPLREAVMSTELWYTERYEEHGAALSLKIREVLHREQSPYQNIEIFETEQFGTLMTLDGLVMVTDRDNFLYHEMMSHPALFTHPAPKRVLIIGGGDCGTLREVLRHREVEEAVQVELDERVTRVAERFFPELCENNQDPRARFHFTDGITWIKEAEAGRYDVIIIDSTDPVGPAAGLFATDFYAACHHALADQGVLVAQSESPLLHADLIRQCQSRMTEAGFDAVNSLYFPQFCYPSGWWSATLGRKGLAMDAFRIDAARAFTGTRYYHAAMQQAAQVAPAFLLP</sequence>
<dbReference type="Proteomes" id="UP000001362">
    <property type="component" value="Chromosome"/>
</dbReference>
<dbReference type="UniPathway" id="UPA00248">
    <property type="reaction ID" value="UER00314"/>
</dbReference>
<keyword evidence="3 5" id="KW-0745">Spermidine biosynthesis</keyword>
<comment type="catalytic activity">
    <reaction evidence="5 8">
        <text>S-adenosyl 3-(methylsulfanyl)propylamine + putrescine = S-methyl-5'-thioadenosine + spermidine + H(+)</text>
        <dbReference type="Rhea" id="RHEA:12721"/>
        <dbReference type="ChEBI" id="CHEBI:15378"/>
        <dbReference type="ChEBI" id="CHEBI:17509"/>
        <dbReference type="ChEBI" id="CHEBI:57443"/>
        <dbReference type="ChEBI" id="CHEBI:57834"/>
        <dbReference type="ChEBI" id="CHEBI:326268"/>
        <dbReference type="EC" id="2.5.1.16"/>
    </reaction>
</comment>
<feature type="domain" description="PABS" evidence="9">
    <location>
        <begin position="42"/>
        <end position="278"/>
    </location>
</feature>
<dbReference type="GO" id="GO:0008295">
    <property type="term" value="P:spermidine biosynthetic process"/>
    <property type="evidence" value="ECO:0007669"/>
    <property type="project" value="UniProtKB-UniRule"/>
</dbReference>
<dbReference type="InterPro" id="IPR035246">
    <property type="entry name" value="Spermidine_synt_N"/>
</dbReference>
<dbReference type="PANTHER" id="PTHR11558">
    <property type="entry name" value="SPERMIDINE/SPERMINE SYNTHASE"/>
    <property type="match status" value="1"/>
</dbReference>
<dbReference type="Gene3D" id="2.30.140.10">
    <property type="entry name" value="Spermidine synthase, tetramerisation domain"/>
    <property type="match status" value="1"/>
</dbReference>
<keyword evidence="11" id="KW-1185">Reference proteome</keyword>
<dbReference type="InterPro" id="IPR030374">
    <property type="entry name" value="PABS"/>
</dbReference>
<name>B7J3Q2_ACIF2</name>
<dbReference type="AlphaFoldDB" id="B7J3Q2"/>
<dbReference type="Pfam" id="PF01564">
    <property type="entry name" value="Spermine_synth"/>
    <property type="match status" value="1"/>
</dbReference>
<dbReference type="PROSITE" id="PS01330">
    <property type="entry name" value="PABS_1"/>
    <property type="match status" value="1"/>
</dbReference>
<evidence type="ECO:0000256" key="8">
    <source>
        <dbReference type="RuleBase" id="RU003837"/>
    </source>
</evidence>
<dbReference type="EC" id="2.5.1.16" evidence="5"/>
<evidence type="ECO:0000256" key="2">
    <source>
        <dbReference type="ARBA" id="ARBA00022679"/>
    </source>
</evidence>
<dbReference type="InterPro" id="IPR029063">
    <property type="entry name" value="SAM-dependent_MTases_sf"/>
</dbReference>
<dbReference type="InterPro" id="IPR037163">
    <property type="entry name" value="Spermidine_synt_N_sf"/>
</dbReference>
<evidence type="ECO:0000256" key="5">
    <source>
        <dbReference type="HAMAP-Rule" id="MF_00198"/>
    </source>
</evidence>
<dbReference type="Pfam" id="PF17284">
    <property type="entry name" value="Spermine_synt_N"/>
    <property type="match status" value="1"/>
</dbReference>
<evidence type="ECO:0000256" key="7">
    <source>
        <dbReference type="RuleBase" id="RU003836"/>
    </source>
</evidence>
<comment type="subunit">
    <text evidence="5">Homodimer or homotetramer.</text>
</comment>
<feature type="binding site" evidence="5">
    <location>
        <position position="127"/>
    </location>
    <ligand>
        <name>spermidine</name>
        <dbReference type="ChEBI" id="CHEBI:57834"/>
    </ligand>
</feature>
<dbReference type="HAMAP" id="MF_00198">
    <property type="entry name" value="Spermidine_synth"/>
    <property type="match status" value="1"/>
</dbReference>
<feature type="binding site" evidence="5">
    <location>
        <position position="204"/>
    </location>
    <ligand>
        <name>S-methyl-5'-thioadenosine</name>
        <dbReference type="ChEBI" id="CHEBI:17509"/>
    </ligand>
</feature>
<feature type="binding site" evidence="5">
    <location>
        <position position="147"/>
    </location>
    <ligand>
        <name>S-methyl-5'-thioadenosine</name>
        <dbReference type="ChEBI" id="CHEBI:17509"/>
    </ligand>
</feature>
<dbReference type="NCBIfam" id="NF002010">
    <property type="entry name" value="PRK00811.1"/>
    <property type="match status" value="1"/>
</dbReference>
<keyword evidence="4 5" id="KW-0620">Polyamine biosynthesis</keyword>
<reference evidence="10 11" key="1">
    <citation type="journal article" date="2008" name="BMC Genomics">
        <title>Acidithiobacillus ferrooxidans metabolism: from genome sequence to industrial applications.</title>
        <authorList>
            <person name="Valdes J."/>
            <person name="Pedroso I."/>
            <person name="Quatrini R."/>
            <person name="Dodson R.J."/>
            <person name="Tettelin H."/>
            <person name="Blake R.II."/>
            <person name="Eisen J.A."/>
            <person name="Holmes D.S."/>
        </authorList>
    </citation>
    <scope>NUCLEOTIDE SEQUENCE [LARGE SCALE GENOMIC DNA]</scope>
    <source>
        <strain evidence="11">ATCC 23270 / DSM 14882 / CIP 104768 / NCIMB 8455</strain>
    </source>
</reference>
<feature type="active site" description="Proton acceptor" evidence="5 6">
    <location>
        <position position="197"/>
    </location>
</feature>
<dbReference type="PaxDb" id="243159-AFE_0156"/>
<organism evidence="10 11">
    <name type="scientific">Acidithiobacillus ferrooxidans (strain ATCC 23270 / DSM 14882 / CIP 104768 / NCIMB 8455)</name>
    <name type="common">Ferrobacillus ferrooxidans (strain ATCC 23270)</name>
    <dbReference type="NCBI Taxonomy" id="243159"/>
    <lineage>
        <taxon>Bacteria</taxon>
        <taxon>Pseudomonadati</taxon>
        <taxon>Pseudomonadota</taxon>
        <taxon>Acidithiobacillia</taxon>
        <taxon>Acidithiobacillales</taxon>
        <taxon>Acidithiobacillaceae</taxon>
        <taxon>Acidithiobacillus</taxon>
    </lineage>
</organism>
<keyword evidence="2 5" id="KW-0808">Transferase</keyword>
<dbReference type="Gene3D" id="3.40.50.150">
    <property type="entry name" value="Vaccinia Virus protein VP39"/>
    <property type="match status" value="1"/>
</dbReference>
<evidence type="ECO:0000256" key="4">
    <source>
        <dbReference type="ARBA" id="ARBA00023115"/>
    </source>
</evidence>
<comment type="similarity">
    <text evidence="1 5 7">Belongs to the spermidine/spermine synthase family.</text>
</comment>
<feature type="binding site" evidence="5">
    <location>
        <position position="72"/>
    </location>
    <ligand>
        <name>S-methyl-5'-thioadenosine</name>
        <dbReference type="ChEBI" id="CHEBI:17509"/>
    </ligand>
</feature>
<proteinExistence type="inferred from homology"/>
<dbReference type="InterPro" id="IPR030373">
    <property type="entry name" value="PABS_CS"/>
</dbReference>
<dbReference type="GO" id="GO:0004766">
    <property type="term" value="F:spermidine synthase activity"/>
    <property type="evidence" value="ECO:0007669"/>
    <property type="project" value="UniProtKB-UniRule"/>
</dbReference>
<accession>B7J3Q2</accession>
<dbReference type="eggNOG" id="COG0421">
    <property type="taxonomic scope" value="Bacteria"/>
</dbReference>
<evidence type="ECO:0000256" key="1">
    <source>
        <dbReference type="ARBA" id="ARBA00007867"/>
    </source>
</evidence>
<dbReference type="HOGENOM" id="CLU_048199_0_0_6"/>